<proteinExistence type="predicted"/>
<dbReference type="AlphaFoldDB" id="A0A194R5W0"/>
<feature type="region of interest" description="Disordered" evidence="1">
    <location>
        <begin position="1"/>
        <end position="29"/>
    </location>
</feature>
<keyword evidence="3" id="KW-1185">Reference proteome</keyword>
<protein>
    <submittedName>
        <fullName evidence="2">Uncharacterized protein</fullName>
    </submittedName>
</protein>
<organism evidence="2 3">
    <name type="scientific">Papilio machaon</name>
    <name type="common">Old World swallowtail butterfly</name>
    <dbReference type="NCBI Taxonomy" id="76193"/>
    <lineage>
        <taxon>Eukaryota</taxon>
        <taxon>Metazoa</taxon>
        <taxon>Ecdysozoa</taxon>
        <taxon>Arthropoda</taxon>
        <taxon>Hexapoda</taxon>
        <taxon>Insecta</taxon>
        <taxon>Pterygota</taxon>
        <taxon>Neoptera</taxon>
        <taxon>Endopterygota</taxon>
        <taxon>Lepidoptera</taxon>
        <taxon>Glossata</taxon>
        <taxon>Ditrysia</taxon>
        <taxon>Papilionoidea</taxon>
        <taxon>Papilionidae</taxon>
        <taxon>Papilioninae</taxon>
        <taxon>Papilio</taxon>
    </lineage>
</organism>
<gene>
    <name evidence="2" type="ORF">RR48_10529</name>
</gene>
<name>A0A194R5W0_PAPMA</name>
<evidence type="ECO:0000313" key="3">
    <source>
        <dbReference type="Proteomes" id="UP000053240"/>
    </source>
</evidence>
<dbReference type="Proteomes" id="UP000053240">
    <property type="component" value="Unassembled WGS sequence"/>
</dbReference>
<dbReference type="EMBL" id="KQ460685">
    <property type="protein sequence ID" value="KPJ12899.1"/>
    <property type="molecule type" value="Genomic_DNA"/>
</dbReference>
<sequence length="68" mass="7437">MLLGRNGADAPRPHKNRKSGARCEQSRAHSTSTCATGLRPAAHCTPFRFIPFIVSIYRVLPLPGAKHI</sequence>
<dbReference type="InParanoid" id="A0A194R5W0"/>
<reference evidence="2 3" key="1">
    <citation type="journal article" date="2015" name="Nat. Commun.">
        <title>Outbred genome sequencing and CRISPR/Cas9 gene editing in butterflies.</title>
        <authorList>
            <person name="Li X."/>
            <person name="Fan D."/>
            <person name="Zhang W."/>
            <person name="Liu G."/>
            <person name="Zhang L."/>
            <person name="Zhao L."/>
            <person name="Fang X."/>
            <person name="Chen L."/>
            <person name="Dong Y."/>
            <person name="Chen Y."/>
            <person name="Ding Y."/>
            <person name="Zhao R."/>
            <person name="Feng M."/>
            <person name="Zhu Y."/>
            <person name="Feng Y."/>
            <person name="Jiang X."/>
            <person name="Zhu D."/>
            <person name="Xiang H."/>
            <person name="Feng X."/>
            <person name="Li S."/>
            <person name="Wang J."/>
            <person name="Zhang G."/>
            <person name="Kronforst M.R."/>
            <person name="Wang W."/>
        </authorList>
    </citation>
    <scope>NUCLEOTIDE SEQUENCE [LARGE SCALE GENOMIC DNA]</scope>
    <source>
        <strain evidence="2">Ya'a_city_454_Pm</strain>
        <tissue evidence="2">Whole body</tissue>
    </source>
</reference>
<accession>A0A194R5W0</accession>
<evidence type="ECO:0000313" key="2">
    <source>
        <dbReference type="EMBL" id="KPJ12899.1"/>
    </source>
</evidence>
<evidence type="ECO:0000256" key="1">
    <source>
        <dbReference type="SAM" id="MobiDB-lite"/>
    </source>
</evidence>